<proteinExistence type="predicted"/>
<reference evidence="2" key="1">
    <citation type="journal article" date="2024" name="Proc. Natl. Acad. Sci. U.S.A.">
        <title>Extraordinary preservation of gene collinearity over three hundred million years revealed in homosporous lycophytes.</title>
        <authorList>
            <person name="Li C."/>
            <person name="Wickell D."/>
            <person name="Kuo L.Y."/>
            <person name="Chen X."/>
            <person name="Nie B."/>
            <person name="Liao X."/>
            <person name="Peng D."/>
            <person name="Ji J."/>
            <person name="Jenkins J."/>
            <person name="Williams M."/>
            <person name="Shu S."/>
            <person name="Plott C."/>
            <person name="Barry K."/>
            <person name="Rajasekar S."/>
            <person name="Grimwood J."/>
            <person name="Han X."/>
            <person name="Sun S."/>
            <person name="Hou Z."/>
            <person name="He W."/>
            <person name="Dai G."/>
            <person name="Sun C."/>
            <person name="Schmutz J."/>
            <person name="Leebens-Mack J.H."/>
            <person name="Li F.W."/>
            <person name="Wang L."/>
        </authorList>
    </citation>
    <scope>NUCLEOTIDE SEQUENCE [LARGE SCALE GENOMIC DNA]</scope>
    <source>
        <strain evidence="2">cv. PW_Plant_1</strain>
    </source>
</reference>
<accession>A0ACC2DSU2</accession>
<dbReference type="EMBL" id="CM055096">
    <property type="protein sequence ID" value="KAJ7557168.1"/>
    <property type="molecule type" value="Genomic_DNA"/>
</dbReference>
<evidence type="ECO:0000313" key="1">
    <source>
        <dbReference type="EMBL" id="KAJ7557168.1"/>
    </source>
</evidence>
<protein>
    <submittedName>
        <fullName evidence="1">Uncharacterized protein</fullName>
    </submittedName>
</protein>
<dbReference type="Proteomes" id="UP001162992">
    <property type="component" value="Chromosome 5"/>
</dbReference>
<comment type="caution">
    <text evidence="1">The sequence shown here is derived from an EMBL/GenBank/DDBJ whole genome shotgun (WGS) entry which is preliminary data.</text>
</comment>
<sequence>MWSIPRLVVLPICIVFLMLLVQFYLPNSNQVVSNSADTIVSLDQTRGAPINSVLTDRGASLLHCWTDRELFKRAVSAATSAIHAYPPSFDKHERSVDWLQGHRFRSNWPNIFSSLHSKLGCVSTVCSENGVAESKSPPKPKIAFLFLIRSSLPFAPLWIRFFHGHENLYNIYVHADPSGGLSLLDRSVGIFWGRLIPSQKTERANPSLISAQRRLLANALLDDPLNEYFAIISDHCIPLYSFSNIYKKLTSSRISFLEVLDHSRTLSNRYIARGKNVMLPEVPFQDFKVGSQFFIITKKHALMYVKDQKYWNKFKLKCKDTNSCFPEEHYFSTVMYIEDRNGTTSFTRTYVNWASPTKGGHPKTYTRLETDQTLINNIRLQKDGRFLFARKFDDDCLEKFLELADYMFQD</sequence>
<evidence type="ECO:0000313" key="2">
    <source>
        <dbReference type="Proteomes" id="UP001162992"/>
    </source>
</evidence>
<gene>
    <name evidence="1" type="ORF">O6H91_05G114400</name>
</gene>
<name>A0ACC2DSU2_DIPCM</name>
<organism evidence="1 2">
    <name type="scientific">Diphasiastrum complanatum</name>
    <name type="common">Issler's clubmoss</name>
    <name type="synonym">Lycopodium complanatum</name>
    <dbReference type="NCBI Taxonomy" id="34168"/>
    <lineage>
        <taxon>Eukaryota</taxon>
        <taxon>Viridiplantae</taxon>
        <taxon>Streptophyta</taxon>
        <taxon>Embryophyta</taxon>
        <taxon>Tracheophyta</taxon>
        <taxon>Lycopodiopsida</taxon>
        <taxon>Lycopodiales</taxon>
        <taxon>Lycopodiaceae</taxon>
        <taxon>Lycopodioideae</taxon>
        <taxon>Diphasiastrum</taxon>
    </lineage>
</organism>
<keyword evidence="2" id="KW-1185">Reference proteome</keyword>